<dbReference type="Proteomes" id="UP000664032">
    <property type="component" value="Unassembled WGS sequence"/>
</dbReference>
<protein>
    <submittedName>
        <fullName evidence="1">Uncharacterized protein</fullName>
    </submittedName>
</protein>
<comment type="caution">
    <text evidence="1">The sequence shown here is derived from an EMBL/GenBank/DDBJ whole genome shotgun (WGS) entry which is preliminary data.</text>
</comment>
<evidence type="ECO:0000313" key="1">
    <source>
        <dbReference type="EMBL" id="KAH9479489.1"/>
    </source>
</evidence>
<dbReference type="EMBL" id="JAFIQS020000007">
    <property type="protein sequence ID" value="KAH9479489.1"/>
    <property type="molecule type" value="Genomic_DNA"/>
</dbReference>
<evidence type="ECO:0000313" key="2">
    <source>
        <dbReference type="Proteomes" id="UP000664032"/>
    </source>
</evidence>
<sequence>MGKKTKNSPVSSVDTMGNSTTDINVSLEPHLIASLQVVYPLLPHQLAQELCPFLSDPPPAIIPYNVLYALSQWARTEQSQTTLRSKGLEPHAFSMISLLAGTITSPERKFGDYVPPKEPEDIAAERIRERKAITVLLNALLSIAGVAFAAWWAADKTGWANEWRVLFALFAAIVVALAEAVLYIIWQSRQSKSPKARRRLARHKKVDQPPESNSTEHSQRTSESESVHEKSTLRQRRP</sequence>
<accession>A0ACB8GVI6</accession>
<gene>
    <name evidence="1" type="ORF">JR316_0008083</name>
</gene>
<proteinExistence type="predicted"/>
<reference evidence="1" key="1">
    <citation type="submission" date="2021-10" db="EMBL/GenBank/DDBJ databases">
        <title>Psilocybe cubensis genome.</title>
        <authorList>
            <person name="Mckernan K.J."/>
            <person name="Crawford S."/>
            <person name="Trippe A."/>
            <person name="Kane L.T."/>
            <person name="Mclaughlin S."/>
        </authorList>
    </citation>
    <scope>NUCLEOTIDE SEQUENCE</scope>
    <source>
        <strain evidence="1">MGC-MH-2018</strain>
    </source>
</reference>
<organism evidence="1 2">
    <name type="scientific">Psilocybe cubensis</name>
    <name type="common">Psychedelic mushroom</name>
    <name type="synonym">Stropharia cubensis</name>
    <dbReference type="NCBI Taxonomy" id="181762"/>
    <lineage>
        <taxon>Eukaryota</taxon>
        <taxon>Fungi</taxon>
        <taxon>Dikarya</taxon>
        <taxon>Basidiomycota</taxon>
        <taxon>Agaricomycotina</taxon>
        <taxon>Agaricomycetes</taxon>
        <taxon>Agaricomycetidae</taxon>
        <taxon>Agaricales</taxon>
        <taxon>Agaricineae</taxon>
        <taxon>Strophariaceae</taxon>
        <taxon>Psilocybe</taxon>
    </lineage>
</organism>
<name>A0ACB8GVI6_PSICU</name>
<keyword evidence="2" id="KW-1185">Reference proteome</keyword>